<evidence type="ECO:0000256" key="1">
    <source>
        <dbReference type="SAM" id="MobiDB-lite"/>
    </source>
</evidence>
<dbReference type="Proteomes" id="UP001589575">
    <property type="component" value="Unassembled WGS sequence"/>
</dbReference>
<feature type="region of interest" description="Disordered" evidence="1">
    <location>
        <begin position="45"/>
        <end position="74"/>
    </location>
</feature>
<organism evidence="2 3">
    <name type="scientific">Citricoccus parietis</name>
    <dbReference type="NCBI Taxonomy" id="592307"/>
    <lineage>
        <taxon>Bacteria</taxon>
        <taxon>Bacillati</taxon>
        <taxon>Actinomycetota</taxon>
        <taxon>Actinomycetes</taxon>
        <taxon>Micrococcales</taxon>
        <taxon>Micrococcaceae</taxon>
        <taxon>Citricoccus</taxon>
    </lineage>
</organism>
<keyword evidence="3" id="KW-1185">Reference proteome</keyword>
<accession>A0ABV5FZZ9</accession>
<comment type="caution">
    <text evidence="2">The sequence shown here is derived from an EMBL/GenBank/DDBJ whole genome shotgun (WGS) entry which is preliminary data.</text>
</comment>
<reference evidence="2 3" key="1">
    <citation type="submission" date="2024-09" db="EMBL/GenBank/DDBJ databases">
        <authorList>
            <person name="Sun Q."/>
            <person name="Mori K."/>
        </authorList>
    </citation>
    <scope>NUCLEOTIDE SEQUENCE [LARGE SCALE GENOMIC DNA]</scope>
    <source>
        <strain evidence="2 3">CCM 7609</strain>
    </source>
</reference>
<protein>
    <submittedName>
        <fullName evidence="2">Uncharacterized protein</fullName>
    </submittedName>
</protein>
<sequence>MYIPLPQRPIRPEGRPVRSGDGLTASTTTTSASNCTASKHFWEPRGPSAVPAMQNGAFRHPGDSRPHLDLHSNP</sequence>
<gene>
    <name evidence="2" type="ORF">ACFFX0_13950</name>
</gene>
<name>A0ABV5FZZ9_9MICC</name>
<evidence type="ECO:0000313" key="2">
    <source>
        <dbReference type="EMBL" id="MFB9072245.1"/>
    </source>
</evidence>
<feature type="region of interest" description="Disordered" evidence="1">
    <location>
        <begin position="1"/>
        <end position="32"/>
    </location>
</feature>
<feature type="compositionally biased region" description="Basic and acidic residues" evidence="1">
    <location>
        <begin position="60"/>
        <end position="74"/>
    </location>
</feature>
<evidence type="ECO:0000313" key="3">
    <source>
        <dbReference type="Proteomes" id="UP001589575"/>
    </source>
</evidence>
<proteinExistence type="predicted"/>
<dbReference type="EMBL" id="JBHMFI010000001">
    <property type="protein sequence ID" value="MFB9072245.1"/>
    <property type="molecule type" value="Genomic_DNA"/>
</dbReference>